<accession>A0A381P9I1</accession>
<evidence type="ECO:0000256" key="2">
    <source>
        <dbReference type="ARBA" id="ARBA00022552"/>
    </source>
</evidence>
<dbReference type="HAMAP" id="MF_00607">
    <property type="entry name" value="16SrRNA_methyltr_A"/>
    <property type="match status" value="1"/>
</dbReference>
<dbReference type="InterPro" id="IPR023165">
    <property type="entry name" value="rRNA_Ade_diMease-like_C"/>
</dbReference>
<dbReference type="PANTHER" id="PTHR11727:SF7">
    <property type="entry name" value="DIMETHYLADENOSINE TRANSFERASE-RELATED"/>
    <property type="match status" value="1"/>
</dbReference>
<dbReference type="InterPro" id="IPR020598">
    <property type="entry name" value="rRNA_Ade_methylase_Trfase_N"/>
</dbReference>
<dbReference type="Gene3D" id="1.10.8.100">
    <property type="entry name" value="Ribosomal RNA adenine dimethylase-like, domain 2"/>
    <property type="match status" value="1"/>
</dbReference>
<keyword evidence="4" id="KW-0808">Transferase</keyword>
<dbReference type="EMBL" id="UINC01000894">
    <property type="protein sequence ID" value="SUZ62878.1"/>
    <property type="molecule type" value="Genomic_DNA"/>
</dbReference>
<dbReference type="Pfam" id="PF00398">
    <property type="entry name" value="RrnaAD"/>
    <property type="match status" value="1"/>
</dbReference>
<dbReference type="SMART" id="SM00650">
    <property type="entry name" value="rADc"/>
    <property type="match status" value="1"/>
</dbReference>
<evidence type="ECO:0000256" key="4">
    <source>
        <dbReference type="ARBA" id="ARBA00022679"/>
    </source>
</evidence>
<dbReference type="InterPro" id="IPR001737">
    <property type="entry name" value="KsgA/Erm"/>
</dbReference>
<reference evidence="9" key="1">
    <citation type="submission" date="2018-05" db="EMBL/GenBank/DDBJ databases">
        <authorList>
            <person name="Lanie J.A."/>
            <person name="Ng W.-L."/>
            <person name="Kazmierczak K.M."/>
            <person name="Andrzejewski T.M."/>
            <person name="Davidsen T.M."/>
            <person name="Wayne K.J."/>
            <person name="Tettelin H."/>
            <person name="Glass J.I."/>
            <person name="Rusch D."/>
            <person name="Podicherti R."/>
            <person name="Tsui H.-C.T."/>
            <person name="Winkler M.E."/>
        </authorList>
    </citation>
    <scope>NUCLEOTIDE SEQUENCE</scope>
</reference>
<keyword evidence="5" id="KW-0949">S-adenosyl-L-methionine</keyword>
<feature type="region of interest" description="Disordered" evidence="7">
    <location>
        <begin position="1"/>
        <end position="20"/>
    </location>
</feature>
<dbReference type="Gene3D" id="3.40.50.150">
    <property type="entry name" value="Vaccinia Virus protein VP39"/>
    <property type="match status" value="1"/>
</dbReference>
<name>A0A381P9I1_9ZZZZ</name>
<dbReference type="GO" id="GO:0003723">
    <property type="term" value="F:RNA binding"/>
    <property type="evidence" value="ECO:0007669"/>
    <property type="project" value="UniProtKB-KW"/>
</dbReference>
<evidence type="ECO:0000256" key="5">
    <source>
        <dbReference type="ARBA" id="ARBA00022691"/>
    </source>
</evidence>
<evidence type="ECO:0000256" key="3">
    <source>
        <dbReference type="ARBA" id="ARBA00022603"/>
    </source>
</evidence>
<keyword evidence="3" id="KW-0489">Methyltransferase</keyword>
<evidence type="ECO:0000256" key="6">
    <source>
        <dbReference type="ARBA" id="ARBA00022884"/>
    </source>
</evidence>
<evidence type="ECO:0000256" key="7">
    <source>
        <dbReference type="SAM" id="MobiDB-lite"/>
    </source>
</evidence>
<evidence type="ECO:0000256" key="1">
    <source>
        <dbReference type="ARBA" id="ARBA00022490"/>
    </source>
</evidence>
<dbReference type="InterPro" id="IPR011530">
    <property type="entry name" value="rRNA_adenine_dimethylase"/>
</dbReference>
<dbReference type="InterPro" id="IPR029063">
    <property type="entry name" value="SAM-dependent_MTases_sf"/>
</dbReference>
<organism evidence="9">
    <name type="scientific">marine metagenome</name>
    <dbReference type="NCBI Taxonomy" id="408172"/>
    <lineage>
        <taxon>unclassified sequences</taxon>
        <taxon>metagenomes</taxon>
        <taxon>ecological metagenomes</taxon>
    </lineage>
</organism>
<dbReference type="GO" id="GO:0005829">
    <property type="term" value="C:cytosol"/>
    <property type="evidence" value="ECO:0007669"/>
    <property type="project" value="TreeGrafter"/>
</dbReference>
<sequence>MNKEQQAHRQGGANTNYSSPIRKRFGQHFLEDTWTPKLIAAIAPKSSDCFIEVGPGRGVLTYSLAAKSTHVVAIEIDRNLASNIRRQQNPQITIVEGDILETDLKQLTLRTREKYSQSPIRLVGNLPFNISSPLLFRVFGIQRSNRLFEDATLMLQSEVADRLIARPGSKAYGPLAVMAAVHAEISRRLVLPPGAFRPPPKVRSAVVSLRFRPTNLEIPNFELFEKLVRQVFQHRRKMLSNALLPIVSESRAEISVILSKTKIDGTRRPETLQLAEFAKIASELNRFVN</sequence>
<dbReference type="PROSITE" id="PS51689">
    <property type="entry name" value="SAM_RNA_A_N6_MT"/>
    <property type="match status" value="1"/>
</dbReference>
<keyword evidence="6" id="KW-0694">RNA-binding</keyword>
<dbReference type="SUPFAM" id="SSF53335">
    <property type="entry name" value="S-adenosyl-L-methionine-dependent methyltransferases"/>
    <property type="match status" value="1"/>
</dbReference>
<feature type="domain" description="Ribosomal RNA adenine methylase transferase N-terminal" evidence="8">
    <location>
        <begin position="34"/>
        <end position="213"/>
    </location>
</feature>
<dbReference type="PANTHER" id="PTHR11727">
    <property type="entry name" value="DIMETHYLADENOSINE TRANSFERASE"/>
    <property type="match status" value="1"/>
</dbReference>
<evidence type="ECO:0000259" key="8">
    <source>
        <dbReference type="SMART" id="SM00650"/>
    </source>
</evidence>
<dbReference type="GO" id="GO:0000179">
    <property type="term" value="F:rRNA (adenine-N6,N6-)-dimethyltransferase activity"/>
    <property type="evidence" value="ECO:0007669"/>
    <property type="project" value="InterPro"/>
</dbReference>
<dbReference type="AlphaFoldDB" id="A0A381P9I1"/>
<gene>
    <name evidence="9" type="ORF">METZ01_LOCUS15732</name>
</gene>
<keyword evidence="1" id="KW-0963">Cytoplasm</keyword>
<protein>
    <recommendedName>
        <fullName evidence="8">Ribosomal RNA adenine methylase transferase N-terminal domain-containing protein</fullName>
    </recommendedName>
</protein>
<proteinExistence type="inferred from homology"/>
<dbReference type="NCBIfam" id="TIGR00755">
    <property type="entry name" value="ksgA"/>
    <property type="match status" value="1"/>
</dbReference>
<keyword evidence="2" id="KW-0698">rRNA processing</keyword>
<evidence type="ECO:0000313" key="9">
    <source>
        <dbReference type="EMBL" id="SUZ62878.1"/>
    </source>
</evidence>